<name>A0ABT5J524_RHOTP</name>
<dbReference type="InterPro" id="IPR058625">
    <property type="entry name" value="MdtA-like_BSH"/>
</dbReference>
<feature type="domain" description="Multidrug resistance protein MdtA-like C-terminal permuted SH3" evidence="8">
    <location>
        <begin position="263"/>
        <end position="321"/>
    </location>
</feature>
<organism evidence="9 10">
    <name type="scientific">Rhodoplanes tepidamans</name>
    <name type="common">Rhodoplanes cryptolactis</name>
    <dbReference type="NCBI Taxonomy" id="200616"/>
    <lineage>
        <taxon>Bacteria</taxon>
        <taxon>Pseudomonadati</taxon>
        <taxon>Pseudomonadota</taxon>
        <taxon>Alphaproteobacteria</taxon>
        <taxon>Hyphomicrobiales</taxon>
        <taxon>Nitrobacteraceae</taxon>
        <taxon>Rhodoplanes</taxon>
    </lineage>
</organism>
<dbReference type="Gene3D" id="2.40.420.20">
    <property type="match status" value="1"/>
</dbReference>
<sequence>MITVTPREVPLPVEYAGRIAALRDVEVRPRVGGLLLSREFDEGAPVKEGQVLFRIDPATFKVALARVEAQLAQARATLTQAEENYTRIAELRQRAVASEQQLEQATATRDQARAAVDLARAEVDAARLNLDYTTITSPVNGVTALTSPAIGSLIQAQQTLLTTITPLDPAYVDFSFTDEEGQEFRELNERRAEPISEKDLTVELRFGRDTVYERSGRIDTAAQRVDLQTGTIRARAVFPNPDGELLPGQFVRVVIRGITLPEALVVPKRAVVQGPQGAALYVVNRSDVAEARPVRLGQEIEDGFVVRSGLEAGERIVVDGIIRVRPGQPVRPASADSVPPGGGPAAAEAGGGTGPGGAPATTGSGRGSAGAGAAPANGEARP</sequence>
<comment type="caution">
    <text evidence="9">The sequence shown here is derived from an EMBL/GenBank/DDBJ whole genome shotgun (WGS) entry which is preliminary data.</text>
</comment>
<feature type="domain" description="Multidrug resistance protein MdtA-like alpha-helical hairpin" evidence="5">
    <location>
        <begin position="64"/>
        <end position="133"/>
    </location>
</feature>
<reference evidence="9" key="1">
    <citation type="journal article" date="2023" name="Microbiol Resour">
        <title>Genome Sequences of Rhodoplanes serenus and Two Thermotolerant Strains, Rhodoplanes tepidamans and 'Rhodoplanes cryptolactis,' Further Refine the Genus.</title>
        <authorList>
            <person name="Rayyan A.A."/>
            <person name="Kyndt J.A."/>
        </authorList>
    </citation>
    <scope>NUCLEOTIDE SEQUENCE</scope>
    <source>
        <strain evidence="9">DSM 9987</strain>
    </source>
</reference>
<proteinExistence type="inferred from homology"/>
<comment type="subcellular location">
    <subcellularLocation>
        <location evidence="1">Cell envelope</location>
    </subcellularLocation>
</comment>
<dbReference type="InterPro" id="IPR006143">
    <property type="entry name" value="RND_pump_MFP"/>
</dbReference>
<evidence type="ECO:0000256" key="4">
    <source>
        <dbReference type="SAM" id="MobiDB-lite"/>
    </source>
</evidence>
<dbReference type="Gene3D" id="2.40.50.100">
    <property type="match status" value="1"/>
</dbReference>
<comment type="similarity">
    <text evidence="2">Belongs to the membrane fusion protein (MFP) (TC 8.A.1) family.</text>
</comment>
<dbReference type="RefSeq" id="WP_272775568.1">
    <property type="nucleotide sequence ID" value="NZ_JAQQLI010000003.1"/>
</dbReference>
<keyword evidence="3" id="KW-0175">Coiled coil</keyword>
<evidence type="ECO:0000256" key="2">
    <source>
        <dbReference type="ARBA" id="ARBA00009477"/>
    </source>
</evidence>
<evidence type="ECO:0000259" key="7">
    <source>
        <dbReference type="Pfam" id="PF25944"/>
    </source>
</evidence>
<evidence type="ECO:0000256" key="3">
    <source>
        <dbReference type="SAM" id="Coils"/>
    </source>
</evidence>
<dbReference type="Proteomes" id="UP001165652">
    <property type="component" value="Unassembled WGS sequence"/>
</dbReference>
<accession>A0ABT5J524</accession>
<dbReference type="Pfam" id="PF25944">
    <property type="entry name" value="Beta-barrel_RND"/>
    <property type="match status" value="1"/>
</dbReference>
<dbReference type="InterPro" id="IPR058627">
    <property type="entry name" value="MdtA-like_C"/>
</dbReference>
<feature type="domain" description="Multidrug resistance protein MdtA-like beta-barrel" evidence="7">
    <location>
        <begin position="197"/>
        <end position="255"/>
    </location>
</feature>
<dbReference type="InterPro" id="IPR058626">
    <property type="entry name" value="MdtA-like_b-barrel"/>
</dbReference>
<keyword evidence="10" id="KW-1185">Reference proteome</keyword>
<dbReference type="EMBL" id="JAQQLI010000003">
    <property type="protein sequence ID" value="MDC7784722.1"/>
    <property type="molecule type" value="Genomic_DNA"/>
</dbReference>
<gene>
    <name evidence="9" type="ORF">PQJ73_03415</name>
</gene>
<dbReference type="Pfam" id="PF25967">
    <property type="entry name" value="RND-MFP_C"/>
    <property type="match status" value="1"/>
</dbReference>
<dbReference type="Gene3D" id="1.10.287.470">
    <property type="entry name" value="Helix hairpin bin"/>
    <property type="match status" value="1"/>
</dbReference>
<dbReference type="PANTHER" id="PTHR30158">
    <property type="entry name" value="ACRA/E-RELATED COMPONENT OF DRUG EFFLUX TRANSPORTER"/>
    <property type="match status" value="1"/>
</dbReference>
<protein>
    <submittedName>
        <fullName evidence="9">Efflux RND transporter periplasmic adaptor subunit</fullName>
    </submittedName>
</protein>
<dbReference type="Pfam" id="PF25917">
    <property type="entry name" value="BSH_RND"/>
    <property type="match status" value="1"/>
</dbReference>
<feature type="region of interest" description="Disordered" evidence="4">
    <location>
        <begin position="328"/>
        <end position="382"/>
    </location>
</feature>
<feature type="domain" description="Multidrug resistance protein MdtA-like barrel-sandwich hybrid" evidence="6">
    <location>
        <begin position="23"/>
        <end position="160"/>
    </location>
</feature>
<feature type="coiled-coil region" evidence="3">
    <location>
        <begin position="64"/>
        <end position="129"/>
    </location>
</feature>
<dbReference type="NCBIfam" id="TIGR01730">
    <property type="entry name" value="RND_mfp"/>
    <property type="match status" value="1"/>
</dbReference>
<evidence type="ECO:0000313" key="10">
    <source>
        <dbReference type="Proteomes" id="UP001165652"/>
    </source>
</evidence>
<evidence type="ECO:0000313" key="9">
    <source>
        <dbReference type="EMBL" id="MDC7784722.1"/>
    </source>
</evidence>
<dbReference type="Gene3D" id="2.40.30.170">
    <property type="match status" value="1"/>
</dbReference>
<evidence type="ECO:0000259" key="5">
    <source>
        <dbReference type="Pfam" id="PF25876"/>
    </source>
</evidence>
<dbReference type="Pfam" id="PF25876">
    <property type="entry name" value="HH_MFP_RND"/>
    <property type="match status" value="1"/>
</dbReference>
<evidence type="ECO:0000259" key="6">
    <source>
        <dbReference type="Pfam" id="PF25917"/>
    </source>
</evidence>
<evidence type="ECO:0000256" key="1">
    <source>
        <dbReference type="ARBA" id="ARBA00004196"/>
    </source>
</evidence>
<reference evidence="9" key="2">
    <citation type="submission" date="2023-02" db="EMBL/GenBank/DDBJ databases">
        <authorList>
            <person name="Rayyan A."/>
            <person name="Meyer T."/>
            <person name="Kyndt J.A."/>
        </authorList>
    </citation>
    <scope>NUCLEOTIDE SEQUENCE</scope>
    <source>
        <strain evidence="9">DSM 9987</strain>
    </source>
</reference>
<feature type="compositionally biased region" description="Low complexity" evidence="4">
    <location>
        <begin position="371"/>
        <end position="382"/>
    </location>
</feature>
<dbReference type="InterPro" id="IPR058624">
    <property type="entry name" value="MdtA-like_HH"/>
</dbReference>
<evidence type="ECO:0000259" key="8">
    <source>
        <dbReference type="Pfam" id="PF25967"/>
    </source>
</evidence>
<dbReference type="SUPFAM" id="SSF111369">
    <property type="entry name" value="HlyD-like secretion proteins"/>
    <property type="match status" value="1"/>
</dbReference>